<organism evidence="1 2">
    <name type="scientific">Mycolicibacterium hodleri</name>
    <dbReference type="NCBI Taxonomy" id="49897"/>
    <lineage>
        <taxon>Bacteria</taxon>
        <taxon>Bacillati</taxon>
        <taxon>Actinomycetota</taxon>
        <taxon>Actinomycetes</taxon>
        <taxon>Mycobacteriales</taxon>
        <taxon>Mycobacteriaceae</taxon>
        <taxon>Mycolicibacterium</taxon>
    </lineage>
</organism>
<dbReference type="PANTHER" id="PTHR43235:SF1">
    <property type="entry name" value="GLUTAMINE AMIDOTRANSFERASE PB2B2.05-RELATED"/>
    <property type="match status" value="1"/>
</dbReference>
<dbReference type="Gene3D" id="3.40.50.880">
    <property type="match status" value="1"/>
</dbReference>
<keyword evidence="1" id="KW-0378">Hydrolase</keyword>
<dbReference type="AlphaFoldDB" id="A0A502EKV2"/>
<reference evidence="1 2" key="1">
    <citation type="journal article" date="2019" name="Environ. Microbiol.">
        <title>Species interactions and distinct microbial communities in high Arctic permafrost affected cryosols are associated with the CH4 and CO2 gas fluxes.</title>
        <authorList>
            <person name="Altshuler I."/>
            <person name="Hamel J."/>
            <person name="Turney S."/>
            <person name="Magnuson E."/>
            <person name="Levesque R."/>
            <person name="Greer C."/>
            <person name="Whyte L.G."/>
        </authorList>
    </citation>
    <scope>NUCLEOTIDE SEQUENCE [LARGE SCALE GENOMIC DNA]</scope>
    <source>
        <strain evidence="1 2">S5.20</strain>
    </source>
</reference>
<evidence type="ECO:0000313" key="1">
    <source>
        <dbReference type="EMBL" id="TPG36941.1"/>
    </source>
</evidence>
<accession>A0A502EKV2</accession>
<dbReference type="PANTHER" id="PTHR43235">
    <property type="entry name" value="GLUTAMINE AMIDOTRANSFERASE PB2B2.05-RELATED"/>
    <property type="match status" value="1"/>
</dbReference>
<sequence>MPSPESLRSRPPVVGLTTYLQQAQTGVWDVRAAFLPAGYVEGVTSAGGIAMLLPPQPVDDAIVERVLDGLDGLVITGGRDVDPATYGHAPHPKTDEPARDRDAWELALVRGALTRGLPLLGICRGAQVLNVALGGTLHQHLPDVVGHYQHQLGNAVFNTSSIQTVSGTRVAALIGESTDAQCYHHQAIAELGTGLMASAWDSDGVVEAIEIPSDADGTFVVAVQWHPEERLDDLRIFAGVVEAAAAYTSGKAQVTSGRNVS</sequence>
<dbReference type="CDD" id="cd01745">
    <property type="entry name" value="GATase1_2"/>
    <property type="match status" value="1"/>
</dbReference>
<dbReference type="InterPro" id="IPR029062">
    <property type="entry name" value="Class_I_gatase-like"/>
</dbReference>
<dbReference type="PROSITE" id="PS51273">
    <property type="entry name" value="GATASE_TYPE_1"/>
    <property type="match status" value="1"/>
</dbReference>
<dbReference type="Pfam" id="PF07722">
    <property type="entry name" value="Peptidase_C26"/>
    <property type="match status" value="1"/>
</dbReference>
<dbReference type="InterPro" id="IPR011697">
    <property type="entry name" value="Peptidase_C26"/>
</dbReference>
<dbReference type="SUPFAM" id="SSF52317">
    <property type="entry name" value="Class I glutamine amidotransferase-like"/>
    <property type="match status" value="1"/>
</dbReference>
<dbReference type="RefSeq" id="WP_140687941.1">
    <property type="nucleotide sequence ID" value="NZ_RCZG01000001.1"/>
</dbReference>
<dbReference type="Proteomes" id="UP000320095">
    <property type="component" value="Unassembled WGS sequence"/>
</dbReference>
<name>A0A502EKV2_9MYCO</name>
<protein>
    <submittedName>
        <fullName evidence="1">Gamma-glutamyl-gamma-aminobutyrate hydrolase family protein</fullName>
    </submittedName>
</protein>
<evidence type="ECO:0000313" key="2">
    <source>
        <dbReference type="Proteomes" id="UP000320095"/>
    </source>
</evidence>
<dbReference type="GO" id="GO:0005829">
    <property type="term" value="C:cytosol"/>
    <property type="evidence" value="ECO:0007669"/>
    <property type="project" value="TreeGrafter"/>
</dbReference>
<dbReference type="GO" id="GO:0033969">
    <property type="term" value="F:gamma-glutamyl-gamma-aminobutyrate hydrolase activity"/>
    <property type="evidence" value="ECO:0007669"/>
    <property type="project" value="TreeGrafter"/>
</dbReference>
<dbReference type="OrthoDB" id="9813383at2"/>
<dbReference type="GO" id="GO:0006598">
    <property type="term" value="P:polyamine catabolic process"/>
    <property type="evidence" value="ECO:0007669"/>
    <property type="project" value="TreeGrafter"/>
</dbReference>
<keyword evidence="2" id="KW-1185">Reference proteome</keyword>
<dbReference type="EMBL" id="RCZG01000001">
    <property type="protein sequence ID" value="TPG36941.1"/>
    <property type="molecule type" value="Genomic_DNA"/>
</dbReference>
<comment type="caution">
    <text evidence="1">The sequence shown here is derived from an EMBL/GenBank/DDBJ whole genome shotgun (WGS) entry which is preliminary data.</text>
</comment>
<gene>
    <name evidence="1" type="ORF">EAH80_03380</name>
</gene>
<dbReference type="InterPro" id="IPR044668">
    <property type="entry name" value="PuuD-like"/>
</dbReference>
<proteinExistence type="predicted"/>
<dbReference type="FunFam" id="3.40.50.880:FF:000030">
    <property type="entry name" value="Gamma-glutamyl-gamma-aminobutyrate hydrolase PuuD"/>
    <property type="match status" value="1"/>
</dbReference>